<evidence type="ECO:0000256" key="3">
    <source>
        <dbReference type="ARBA" id="ARBA00022577"/>
    </source>
</evidence>
<sequence>MEFSKFLIVFLLLIVPFSTASNPLGATNDPGKAFCIKACTPDFTEEDCQFECKGRKFLYGSCDFQRCCCHEQPLLS</sequence>
<gene>
    <name evidence="8" type="ORF">EJD97_000598</name>
</gene>
<keyword evidence="4" id="KW-0611">Plant defense</keyword>
<feature type="chain" id="PRO_5026920993" description="Defensin-like domain-containing protein" evidence="6">
    <location>
        <begin position="21"/>
        <end position="76"/>
    </location>
</feature>
<dbReference type="GO" id="GO:0050832">
    <property type="term" value="P:defense response to fungus"/>
    <property type="evidence" value="ECO:0007669"/>
    <property type="project" value="UniProtKB-KW"/>
</dbReference>
<dbReference type="GO" id="GO:0031640">
    <property type="term" value="P:killing of cells of another organism"/>
    <property type="evidence" value="ECO:0007669"/>
    <property type="project" value="UniProtKB-KW"/>
</dbReference>
<name>A0A6N2AQD0_SOLCI</name>
<keyword evidence="2" id="KW-0929">Antimicrobial</keyword>
<evidence type="ECO:0000313" key="8">
    <source>
        <dbReference type="EMBL" id="TMW83850.1"/>
    </source>
</evidence>
<evidence type="ECO:0000256" key="5">
    <source>
        <dbReference type="ARBA" id="ARBA00023157"/>
    </source>
</evidence>
<evidence type="ECO:0000259" key="7">
    <source>
        <dbReference type="Pfam" id="PF24552"/>
    </source>
</evidence>
<dbReference type="InterPro" id="IPR056373">
    <property type="entry name" value="Defensin-like_dom"/>
</dbReference>
<keyword evidence="3" id="KW-0295">Fungicide</keyword>
<dbReference type="AlphaFoldDB" id="A0A6N2AQD0"/>
<evidence type="ECO:0000256" key="1">
    <source>
        <dbReference type="ARBA" id="ARBA00006722"/>
    </source>
</evidence>
<dbReference type="EMBL" id="RXGB01010471">
    <property type="protein sequence ID" value="TMW83850.1"/>
    <property type="molecule type" value="Genomic_DNA"/>
</dbReference>
<dbReference type="Pfam" id="PF24552">
    <property type="entry name" value="Defensin"/>
    <property type="match status" value="1"/>
</dbReference>
<proteinExistence type="inferred from homology"/>
<evidence type="ECO:0000256" key="6">
    <source>
        <dbReference type="SAM" id="SignalP"/>
    </source>
</evidence>
<feature type="domain" description="Defensin-like" evidence="7">
    <location>
        <begin position="34"/>
        <end position="70"/>
    </location>
</feature>
<comment type="similarity">
    <text evidence="1">Belongs to the DEFL family.</text>
</comment>
<feature type="signal peptide" evidence="6">
    <location>
        <begin position="1"/>
        <end position="20"/>
    </location>
</feature>
<keyword evidence="5" id="KW-1015">Disulfide bond</keyword>
<evidence type="ECO:0000256" key="4">
    <source>
        <dbReference type="ARBA" id="ARBA00022821"/>
    </source>
</evidence>
<comment type="caution">
    <text evidence="8">The sequence shown here is derived from an EMBL/GenBank/DDBJ whole genome shotgun (WGS) entry which is preliminary data.</text>
</comment>
<organism evidence="8">
    <name type="scientific">Solanum chilense</name>
    <name type="common">Tomato</name>
    <name type="synonym">Lycopersicon chilense</name>
    <dbReference type="NCBI Taxonomy" id="4083"/>
    <lineage>
        <taxon>Eukaryota</taxon>
        <taxon>Viridiplantae</taxon>
        <taxon>Streptophyta</taxon>
        <taxon>Embryophyta</taxon>
        <taxon>Tracheophyta</taxon>
        <taxon>Spermatophyta</taxon>
        <taxon>Magnoliopsida</taxon>
        <taxon>eudicotyledons</taxon>
        <taxon>Gunneridae</taxon>
        <taxon>Pentapetalae</taxon>
        <taxon>asterids</taxon>
        <taxon>lamiids</taxon>
        <taxon>Solanales</taxon>
        <taxon>Solanaceae</taxon>
        <taxon>Solanoideae</taxon>
        <taxon>Solaneae</taxon>
        <taxon>Solanum</taxon>
        <taxon>Solanum subgen. Lycopersicon</taxon>
    </lineage>
</organism>
<keyword evidence="6" id="KW-0732">Signal</keyword>
<reference evidence="8" key="1">
    <citation type="submission" date="2019-05" db="EMBL/GenBank/DDBJ databases">
        <title>The de novo reference genome and transcriptome assemblies of the wild tomato species Solanum chilense.</title>
        <authorList>
            <person name="Stam R."/>
            <person name="Nosenko T."/>
            <person name="Hoerger A.C."/>
            <person name="Stephan W."/>
            <person name="Seidel M.A."/>
            <person name="Kuhn J.M.M."/>
            <person name="Haberer G."/>
            <person name="Tellier A."/>
        </authorList>
    </citation>
    <scope>NUCLEOTIDE SEQUENCE</scope>
    <source>
        <tissue evidence="8">Mature leaves</tissue>
    </source>
</reference>
<accession>A0A6N2AQD0</accession>
<protein>
    <recommendedName>
        <fullName evidence="7">Defensin-like domain-containing protein</fullName>
    </recommendedName>
</protein>
<evidence type="ECO:0000256" key="2">
    <source>
        <dbReference type="ARBA" id="ARBA00022529"/>
    </source>
</evidence>